<accession>A0A9Q0XVC7</accession>
<evidence type="ECO:0000259" key="2">
    <source>
        <dbReference type="SMART" id="SM01073"/>
    </source>
</evidence>
<dbReference type="SMART" id="SM01073">
    <property type="entry name" value="CDC48_N"/>
    <property type="match status" value="1"/>
</dbReference>
<dbReference type="Gene3D" id="2.40.40.20">
    <property type="match status" value="1"/>
</dbReference>
<keyword evidence="4" id="KW-1185">Reference proteome</keyword>
<gene>
    <name evidence="3" type="ORF">JRQ81_016744</name>
</gene>
<evidence type="ECO:0000313" key="3">
    <source>
        <dbReference type="EMBL" id="KAJ7326985.1"/>
    </source>
</evidence>
<dbReference type="Proteomes" id="UP001142489">
    <property type="component" value="Unassembled WGS sequence"/>
</dbReference>
<dbReference type="SUPFAM" id="SSF50692">
    <property type="entry name" value="ADC-like"/>
    <property type="match status" value="1"/>
</dbReference>
<protein>
    <recommendedName>
        <fullName evidence="2">CDC48 N-terminal subdomain domain-containing protein</fullName>
    </recommendedName>
</protein>
<comment type="caution">
    <text evidence="3">The sequence shown here is derived from an EMBL/GenBank/DDBJ whole genome shotgun (WGS) entry which is preliminary data.</text>
</comment>
<dbReference type="AlphaFoldDB" id="A0A9Q0XVC7"/>
<dbReference type="EMBL" id="JAPFRF010000007">
    <property type="protein sequence ID" value="KAJ7326985.1"/>
    <property type="molecule type" value="Genomic_DNA"/>
</dbReference>
<dbReference type="InterPro" id="IPR009010">
    <property type="entry name" value="Asp_de-COase-like_dom_sf"/>
</dbReference>
<feature type="compositionally biased region" description="Basic residues" evidence="1">
    <location>
        <begin position="1"/>
        <end position="10"/>
    </location>
</feature>
<feature type="region of interest" description="Disordered" evidence="1">
    <location>
        <begin position="1"/>
        <end position="34"/>
    </location>
</feature>
<evidence type="ECO:0000256" key="1">
    <source>
        <dbReference type="SAM" id="MobiDB-lite"/>
    </source>
</evidence>
<sequence length="236" mass="24962">MSASRRKSKGGRPPPPPPETSSPLPSAEGAPVAPAGLTLAASEAQDQADEKIPRTYRRSVVQLALNNMKLANICIGRPVLLTSNNGKQEVCTAWPVAGFPGGKIGLSKITQKNLKVGSGDAITVQPVTGPLLQAEEVELKRRAKDDCVNGDELSASILRSLDGKVVLPGNTLEVTFYGRSCDLMVTKVKGTDGGILRMQNNSLLRPSEEVSLKILIPIILTCLCNLANSSLKTIKG</sequence>
<proteinExistence type="predicted"/>
<evidence type="ECO:0000313" key="4">
    <source>
        <dbReference type="Proteomes" id="UP001142489"/>
    </source>
</evidence>
<organism evidence="3 4">
    <name type="scientific">Phrynocephalus forsythii</name>
    <dbReference type="NCBI Taxonomy" id="171643"/>
    <lineage>
        <taxon>Eukaryota</taxon>
        <taxon>Metazoa</taxon>
        <taxon>Chordata</taxon>
        <taxon>Craniata</taxon>
        <taxon>Vertebrata</taxon>
        <taxon>Euteleostomi</taxon>
        <taxon>Lepidosauria</taxon>
        <taxon>Squamata</taxon>
        <taxon>Bifurcata</taxon>
        <taxon>Unidentata</taxon>
        <taxon>Episquamata</taxon>
        <taxon>Toxicofera</taxon>
        <taxon>Iguania</taxon>
        <taxon>Acrodonta</taxon>
        <taxon>Agamidae</taxon>
        <taxon>Agaminae</taxon>
        <taxon>Phrynocephalus</taxon>
    </lineage>
</organism>
<reference evidence="3" key="1">
    <citation type="journal article" date="2023" name="DNA Res.">
        <title>Chromosome-level genome assembly of Phrynocephalus forsythii using third-generation DNA sequencing and Hi-C analysis.</title>
        <authorList>
            <person name="Qi Y."/>
            <person name="Zhao W."/>
            <person name="Zhao Y."/>
            <person name="Niu C."/>
            <person name="Cao S."/>
            <person name="Zhang Y."/>
        </authorList>
    </citation>
    <scope>NUCLEOTIDE SEQUENCE</scope>
    <source>
        <tissue evidence="3">Muscle</tissue>
    </source>
</reference>
<dbReference type="InterPro" id="IPR003338">
    <property type="entry name" value="CDC4_N-term_subdom"/>
</dbReference>
<feature type="domain" description="CDC48 N-terminal subdomain" evidence="2">
    <location>
        <begin position="38"/>
        <end position="130"/>
    </location>
</feature>
<dbReference type="FunFam" id="2.40.40.20:FF:000015">
    <property type="entry name" value="spermatogenesis-associated protein 5 isoform X2"/>
    <property type="match status" value="1"/>
</dbReference>
<dbReference type="OrthoDB" id="27435at2759"/>
<name>A0A9Q0XVC7_9SAUR</name>